<dbReference type="EMBL" id="MU394292">
    <property type="protein sequence ID" value="KAI6090207.1"/>
    <property type="molecule type" value="Genomic_DNA"/>
</dbReference>
<dbReference type="Proteomes" id="UP001497680">
    <property type="component" value="Unassembled WGS sequence"/>
</dbReference>
<keyword evidence="2" id="KW-1185">Reference proteome</keyword>
<sequence length="478" mass="52403">MRVRYEIVALFIASHLLPQTHAIEWKPCPTTLAPEDSPVRCGNISVPLDWDSLEKGNVTIGIAKLPARSQNERIGNIFFQPGGPGQRGSESIINMSTGSLQVGSEILDRFDMIGVDPRGAGLSNPIKCDVDIFNSRLPYYPSDPDSFEEHMTSSNLIDYMDSISIAKDYEQVRIELGDEPMNWLSVSYGTQLGSQYAELFPDNIRSMVFDGVVSQSQSHISMYLAGASGLDATFRDFARWCESQNTATCPALRDSKNRTVIEMFADITAQAEKQPLPCKSAGCLRPNLTADEIRVGAAEAIYNTTTQNDASSFTLLNPPLSANSSAYANSKSFAAVSIACQDWAHHDNMPEDIKLKEVLASSQTPLLKGLSNAYQFQLGCIGWPANIRNPPHPISIPRTEKLPKILITEAIYDPATPYTWGMQLREEIGKDRVVLGTKNGAGHPCYEQPDATGGKTKTAIEQYILDLTLPDDGAIFDS</sequence>
<name>A0ACC0DCB5_9PEZI</name>
<organism evidence="1 2">
    <name type="scientific">Hypoxylon rubiginosum</name>
    <dbReference type="NCBI Taxonomy" id="110542"/>
    <lineage>
        <taxon>Eukaryota</taxon>
        <taxon>Fungi</taxon>
        <taxon>Dikarya</taxon>
        <taxon>Ascomycota</taxon>
        <taxon>Pezizomycotina</taxon>
        <taxon>Sordariomycetes</taxon>
        <taxon>Xylariomycetidae</taxon>
        <taxon>Xylariales</taxon>
        <taxon>Hypoxylaceae</taxon>
        <taxon>Hypoxylon</taxon>
    </lineage>
</organism>
<reference evidence="1 2" key="1">
    <citation type="journal article" date="2022" name="New Phytol.">
        <title>Ecological generalism drives hyperdiversity of secondary metabolite gene clusters in xylarialean endophytes.</title>
        <authorList>
            <person name="Franco M.E.E."/>
            <person name="Wisecaver J.H."/>
            <person name="Arnold A.E."/>
            <person name="Ju Y.M."/>
            <person name="Slot J.C."/>
            <person name="Ahrendt S."/>
            <person name="Moore L.P."/>
            <person name="Eastman K.E."/>
            <person name="Scott K."/>
            <person name="Konkel Z."/>
            <person name="Mondo S.J."/>
            <person name="Kuo A."/>
            <person name="Hayes R.D."/>
            <person name="Haridas S."/>
            <person name="Andreopoulos B."/>
            <person name="Riley R."/>
            <person name="LaButti K."/>
            <person name="Pangilinan J."/>
            <person name="Lipzen A."/>
            <person name="Amirebrahimi M."/>
            <person name="Yan J."/>
            <person name="Adam C."/>
            <person name="Keymanesh K."/>
            <person name="Ng V."/>
            <person name="Louie K."/>
            <person name="Northen T."/>
            <person name="Drula E."/>
            <person name="Henrissat B."/>
            <person name="Hsieh H.M."/>
            <person name="Youens-Clark K."/>
            <person name="Lutzoni F."/>
            <person name="Miadlikowska J."/>
            <person name="Eastwood D.C."/>
            <person name="Hamelin R.C."/>
            <person name="Grigoriev I.V."/>
            <person name="U'Ren J.M."/>
        </authorList>
    </citation>
    <scope>NUCLEOTIDE SEQUENCE [LARGE SCALE GENOMIC DNA]</scope>
    <source>
        <strain evidence="1 2">ER1909</strain>
    </source>
</reference>
<accession>A0ACC0DCB5</accession>
<evidence type="ECO:0000313" key="2">
    <source>
        <dbReference type="Proteomes" id="UP001497680"/>
    </source>
</evidence>
<gene>
    <name evidence="1" type="ORF">F4821DRAFT_268110</name>
</gene>
<comment type="caution">
    <text evidence="1">The sequence shown here is derived from an EMBL/GenBank/DDBJ whole genome shotgun (WGS) entry which is preliminary data.</text>
</comment>
<proteinExistence type="predicted"/>
<evidence type="ECO:0000313" key="1">
    <source>
        <dbReference type="EMBL" id="KAI6090207.1"/>
    </source>
</evidence>
<protein>
    <submittedName>
        <fullName evidence="1">Alpha/beta-hydrolase</fullName>
    </submittedName>
</protein>